<dbReference type="InterPro" id="IPR000195">
    <property type="entry name" value="Rab-GAP-TBC_dom"/>
</dbReference>
<protein>
    <recommendedName>
        <fullName evidence="1">Rab-GAP TBC domain-containing protein</fullName>
    </recommendedName>
</protein>
<dbReference type="InterPro" id="IPR035969">
    <property type="entry name" value="Rab-GAP_TBC_sf"/>
</dbReference>
<gene>
    <name evidence="2" type="ORF">ENUP19_0280G0008</name>
</gene>
<evidence type="ECO:0000259" key="1">
    <source>
        <dbReference type="PROSITE" id="PS50086"/>
    </source>
</evidence>
<reference evidence="2 3" key="1">
    <citation type="journal article" date="2019" name="PLoS Negl. Trop. Dis.">
        <title>Whole genome sequencing of Entamoeba nuttalli reveals mammalian host-related molecular signatures and a novel octapeptide-repeat surface protein.</title>
        <authorList>
            <person name="Tanaka M."/>
            <person name="Makiuchi T."/>
            <person name="Komiyama T."/>
            <person name="Shiina T."/>
            <person name="Osaki K."/>
            <person name="Tachibana H."/>
        </authorList>
    </citation>
    <scope>NUCLEOTIDE SEQUENCE [LARGE SCALE GENOMIC DNA]</scope>
    <source>
        <strain evidence="2 3">P19-061405</strain>
    </source>
</reference>
<dbReference type="EMBL" id="BAAFRS010000280">
    <property type="protein sequence ID" value="GAB1226223.1"/>
    <property type="molecule type" value="Genomic_DNA"/>
</dbReference>
<accession>A0ABQ0DTQ6</accession>
<feature type="domain" description="Rab-GAP TBC" evidence="1">
    <location>
        <begin position="31"/>
        <end position="253"/>
    </location>
</feature>
<dbReference type="PANTHER" id="PTHR22957">
    <property type="entry name" value="TBC1 DOMAIN FAMILY MEMBER GTPASE-ACTIVATING PROTEIN"/>
    <property type="match status" value="1"/>
</dbReference>
<dbReference type="Pfam" id="PF00566">
    <property type="entry name" value="RabGAP-TBC"/>
    <property type="match status" value="1"/>
</dbReference>
<comment type="caution">
    <text evidence="2">The sequence shown here is derived from an EMBL/GenBank/DDBJ whole genome shotgun (WGS) entry which is preliminary data.</text>
</comment>
<dbReference type="Gene3D" id="1.10.8.270">
    <property type="entry name" value="putative rabgap domain of human tbc1 domain family member 14 like domains"/>
    <property type="match status" value="1"/>
</dbReference>
<sequence length="327" mass="38955">MEETARIKLFLKVIDEPIVNIKKLMKLSWHGIPFSIRYIIWKYLLRYIPVEHKRVELVLKKKRNEYDSLQKMLSFEATEIELKTKKQIKLDLVRSTTEVPFLFHDKAQEIMERVLFLWALRHPASGYVQGINDLIVPLFVVLLQEYSPLREKNVFEDVLEDDLKKVEADLYWCLSLLLEHVQDHYTSNQSKIFEQLTSMKQLIIKIDQPLASHFEENNVECFQFAFRWFNCFLLREMSLEKGLRLWDTYLSDEDGNGFSQFHLYVCVAIIEKYSSKLMNMEFAEIMQFLQNLPSEEWTKCDMDALLSEAFILYKRFSSSDTHQPLSH</sequence>
<dbReference type="Gene3D" id="1.10.472.80">
    <property type="entry name" value="Ypt/Rab-GAP domain of gyp1p, domain 3"/>
    <property type="match status" value="1"/>
</dbReference>
<evidence type="ECO:0000313" key="2">
    <source>
        <dbReference type="EMBL" id="GAB1226223.1"/>
    </source>
</evidence>
<proteinExistence type="predicted"/>
<dbReference type="PANTHER" id="PTHR22957:SF26">
    <property type="entry name" value="LD44506P"/>
    <property type="match status" value="1"/>
</dbReference>
<dbReference type="Proteomes" id="UP001628156">
    <property type="component" value="Unassembled WGS sequence"/>
</dbReference>
<keyword evidence="3" id="KW-1185">Reference proteome</keyword>
<dbReference type="Gene3D" id="1.10.10.750">
    <property type="entry name" value="Ypt/Rab-GAP domain of gyp1p, domain 1"/>
    <property type="match status" value="1"/>
</dbReference>
<evidence type="ECO:0000313" key="3">
    <source>
        <dbReference type="Proteomes" id="UP001628156"/>
    </source>
</evidence>
<dbReference type="SUPFAM" id="SSF47923">
    <property type="entry name" value="Ypt/Rab-GAP domain of gyp1p"/>
    <property type="match status" value="2"/>
</dbReference>
<organism evidence="2 3">
    <name type="scientific">Entamoeba nuttalli</name>
    <dbReference type="NCBI Taxonomy" id="412467"/>
    <lineage>
        <taxon>Eukaryota</taxon>
        <taxon>Amoebozoa</taxon>
        <taxon>Evosea</taxon>
        <taxon>Archamoebae</taxon>
        <taxon>Mastigamoebida</taxon>
        <taxon>Entamoebidae</taxon>
        <taxon>Entamoeba</taxon>
    </lineage>
</organism>
<dbReference type="PROSITE" id="PS50086">
    <property type="entry name" value="TBC_RABGAP"/>
    <property type="match status" value="1"/>
</dbReference>
<name>A0ABQ0DTQ6_9EUKA</name>
<dbReference type="SMART" id="SM00164">
    <property type="entry name" value="TBC"/>
    <property type="match status" value="1"/>
</dbReference>